<evidence type="ECO:0008006" key="4">
    <source>
        <dbReference type="Google" id="ProtNLM"/>
    </source>
</evidence>
<proteinExistence type="predicted"/>
<gene>
    <name evidence="2" type="ORF">SAMN05216290_0514</name>
</gene>
<keyword evidence="1" id="KW-1133">Transmembrane helix</keyword>
<sequence>MVNWADVCHTGFQIAPFSQLMLKNPDLKTIKMAANVKLFESKIKSDIFVALEKVLVGLNRVNFTMLRSQKFIAALLLGFFVLMPAMAQNTQSAYSVYGVGDPNWGGYSHNSSMGGLGVTYNNRFYTNNINPALTATTNEAIFQFDAALDYRTHANGVEKYSGTTAGFKDLSINLPIKLTKWNIGINLSPYSNVKYAFTQSEPGPEGSTAITEVSGVGGLDEAAVTNAFRFGNLLIGAKISYIFGSIQEEDRFYLEGLRPTSFGTSVVNGVVNFGQITASGGFVYKAPISDLSRLNIGGFYNPEVTLKETAFITLENQASGGNVFSTDTLVNNLETQVLVPERFGFGISYERFQKLAIGVDFQTQDWTKYRRVNGTEEPNFGQAFRIAVGGELLPNFQSPKYLGRISYRFGVHYERTPYLVNNDEVNDLGISFGAALPLNAFWGLSHINVGATIGQRGDTSNGKIREDYIKVYLGFSLQDVTWFARQKFN</sequence>
<keyword evidence="1" id="KW-0812">Transmembrane</keyword>
<protein>
    <recommendedName>
        <fullName evidence="4">Long-chain fatty acid transport protein</fullName>
    </recommendedName>
</protein>
<keyword evidence="1" id="KW-0472">Membrane</keyword>
<organism evidence="2 3">
    <name type="scientific">Roseivirga pacifica</name>
    <dbReference type="NCBI Taxonomy" id="1267423"/>
    <lineage>
        <taxon>Bacteria</taxon>
        <taxon>Pseudomonadati</taxon>
        <taxon>Bacteroidota</taxon>
        <taxon>Cytophagia</taxon>
        <taxon>Cytophagales</taxon>
        <taxon>Roseivirgaceae</taxon>
        <taxon>Roseivirga</taxon>
    </lineage>
</organism>
<dbReference type="Gene3D" id="2.40.160.60">
    <property type="entry name" value="Outer membrane protein transport protein (OMPP1/FadL/TodX)"/>
    <property type="match status" value="1"/>
</dbReference>
<evidence type="ECO:0000313" key="2">
    <source>
        <dbReference type="EMBL" id="SEV89324.1"/>
    </source>
</evidence>
<name>A0A1I0MLU4_9BACT</name>
<accession>A0A1I0MLU4</accession>
<keyword evidence="3" id="KW-1185">Reference proteome</keyword>
<evidence type="ECO:0000256" key="1">
    <source>
        <dbReference type="SAM" id="Phobius"/>
    </source>
</evidence>
<reference evidence="3" key="1">
    <citation type="submission" date="2016-10" db="EMBL/GenBank/DDBJ databases">
        <authorList>
            <person name="Varghese N."/>
            <person name="Submissions S."/>
        </authorList>
    </citation>
    <scope>NUCLEOTIDE SEQUENCE [LARGE SCALE GENOMIC DNA]</scope>
    <source>
        <strain evidence="3">CGMCC 1.12402</strain>
    </source>
</reference>
<feature type="transmembrane region" description="Helical" evidence="1">
    <location>
        <begin position="71"/>
        <end position="87"/>
    </location>
</feature>
<evidence type="ECO:0000313" key="3">
    <source>
        <dbReference type="Proteomes" id="UP000199437"/>
    </source>
</evidence>
<dbReference type="STRING" id="1267423.SAMN05216290_0514"/>
<dbReference type="Proteomes" id="UP000199437">
    <property type="component" value="Unassembled WGS sequence"/>
</dbReference>
<dbReference type="AlphaFoldDB" id="A0A1I0MLU4"/>
<dbReference type="EMBL" id="FOIR01000001">
    <property type="protein sequence ID" value="SEV89324.1"/>
    <property type="molecule type" value="Genomic_DNA"/>
</dbReference>